<keyword evidence="6 8" id="KW-1133">Transmembrane helix</keyword>
<feature type="transmembrane region" description="Helical" evidence="8">
    <location>
        <begin position="223"/>
        <end position="243"/>
    </location>
</feature>
<sequence>MFGSLCDELSYGTLKAFRLLVPLPEDRELMTWQNFPQRYAYVIPFYFLAYLARRKDTHFIRLMTLPTVLVLAIRGTYAYGNPDPMAYFWEWTRGMGAIVVVGKSLDYAFTTEGQLKIGETDLPSLDDGSVQGLYYPADSFLPPGLADANELIFSLRGIGWKFGADTYIPPDTRPMTRGRYLLSTLFTLIKSFLVFDFTLALITSLPGIGTTAGGSMFFTHLPLVHRYVVSSMIMLLVSVYFTAGFELGDALGATIAVGILRYEPNDWPPHIGSFWSADSLHDLWARQWHQNLRRMFLIFGGFPGQWLAGKFGMVMGTFLASGLYHESGLYLTDRGFDQRVLVFFLLNGLGVSLEWAFYKLAGRKVSGVLGRAWTWVFILGFGQMMIDSWFVRGLAGSNIVPSAFSPTHIWLMPTMQPWIRSFIQFLQIE</sequence>
<accession>A0A4R0RSV2</accession>
<comment type="caution">
    <text evidence="10">The sequence shown here is derived from an EMBL/GenBank/DDBJ whole genome shotgun (WGS) entry which is preliminary data.</text>
</comment>
<dbReference type="PANTHER" id="PTHR31595">
    <property type="entry name" value="LONG-CHAIN-ALCOHOL O-FATTY-ACYLTRANSFERASE 3-RELATED"/>
    <property type="match status" value="1"/>
</dbReference>
<feature type="transmembrane region" description="Helical" evidence="8">
    <location>
        <begin position="296"/>
        <end position="320"/>
    </location>
</feature>
<dbReference type="InterPro" id="IPR032805">
    <property type="entry name" value="Wax_synthase_dom"/>
</dbReference>
<name>A0A4R0RSV2_9APHY</name>
<dbReference type="EMBL" id="RWJN01000174">
    <property type="protein sequence ID" value="TCD65574.1"/>
    <property type="molecule type" value="Genomic_DNA"/>
</dbReference>
<evidence type="ECO:0000256" key="5">
    <source>
        <dbReference type="ARBA" id="ARBA00022692"/>
    </source>
</evidence>
<evidence type="ECO:0000256" key="1">
    <source>
        <dbReference type="ARBA" id="ARBA00004141"/>
    </source>
</evidence>
<evidence type="ECO:0000256" key="2">
    <source>
        <dbReference type="ARBA" id="ARBA00005179"/>
    </source>
</evidence>
<reference evidence="10 11" key="1">
    <citation type="submission" date="2018-11" db="EMBL/GenBank/DDBJ databases">
        <title>Genome assembly of Steccherinum ochraceum LE-BIN_3174, the white-rot fungus of the Steccherinaceae family (The Residual Polyporoid clade, Polyporales, Basidiomycota).</title>
        <authorList>
            <person name="Fedorova T.V."/>
            <person name="Glazunova O.A."/>
            <person name="Landesman E.O."/>
            <person name="Moiseenko K.V."/>
            <person name="Psurtseva N.V."/>
            <person name="Savinova O.S."/>
            <person name="Shakhova N.V."/>
            <person name="Tyazhelova T.V."/>
            <person name="Vasina D.V."/>
        </authorList>
    </citation>
    <scope>NUCLEOTIDE SEQUENCE [LARGE SCALE GENOMIC DNA]</scope>
    <source>
        <strain evidence="10 11">LE-BIN_3174</strain>
    </source>
</reference>
<keyword evidence="11" id="KW-1185">Reference proteome</keyword>
<evidence type="ECO:0000256" key="6">
    <source>
        <dbReference type="ARBA" id="ARBA00022989"/>
    </source>
</evidence>
<dbReference type="GO" id="GO:0016020">
    <property type="term" value="C:membrane"/>
    <property type="evidence" value="ECO:0007669"/>
    <property type="project" value="UniProtKB-SubCell"/>
</dbReference>
<dbReference type="AlphaFoldDB" id="A0A4R0RSV2"/>
<feature type="domain" description="Wax synthase" evidence="9">
    <location>
        <begin position="267"/>
        <end position="346"/>
    </location>
</feature>
<evidence type="ECO:0000256" key="7">
    <source>
        <dbReference type="ARBA" id="ARBA00023136"/>
    </source>
</evidence>
<evidence type="ECO:0000256" key="4">
    <source>
        <dbReference type="ARBA" id="ARBA00022679"/>
    </source>
</evidence>
<dbReference type="OrthoDB" id="1077582at2759"/>
<comment type="subcellular location">
    <subcellularLocation>
        <location evidence="1">Membrane</location>
        <topology evidence="1">Multi-pass membrane protein</topology>
    </subcellularLocation>
</comment>
<dbReference type="Proteomes" id="UP000292702">
    <property type="component" value="Unassembled WGS sequence"/>
</dbReference>
<dbReference type="PANTHER" id="PTHR31595:SF57">
    <property type="entry name" value="OS04G0481900 PROTEIN"/>
    <property type="match status" value="1"/>
</dbReference>
<feature type="transmembrane region" description="Helical" evidence="8">
    <location>
        <begin position="180"/>
        <end position="203"/>
    </location>
</feature>
<dbReference type="GO" id="GO:0008374">
    <property type="term" value="F:O-acyltransferase activity"/>
    <property type="evidence" value="ECO:0007669"/>
    <property type="project" value="InterPro"/>
</dbReference>
<evidence type="ECO:0000313" key="11">
    <source>
        <dbReference type="Proteomes" id="UP000292702"/>
    </source>
</evidence>
<dbReference type="Pfam" id="PF13813">
    <property type="entry name" value="MBOAT_2"/>
    <property type="match status" value="1"/>
</dbReference>
<dbReference type="InterPro" id="IPR044851">
    <property type="entry name" value="Wax_synthase"/>
</dbReference>
<protein>
    <recommendedName>
        <fullName evidence="9">Wax synthase domain-containing protein</fullName>
    </recommendedName>
</protein>
<feature type="transmembrane region" description="Helical" evidence="8">
    <location>
        <begin position="340"/>
        <end position="360"/>
    </location>
</feature>
<dbReference type="GO" id="GO:0006629">
    <property type="term" value="P:lipid metabolic process"/>
    <property type="evidence" value="ECO:0007669"/>
    <property type="project" value="InterPro"/>
</dbReference>
<gene>
    <name evidence="10" type="ORF">EIP91_002495</name>
</gene>
<dbReference type="STRING" id="92696.A0A4R0RSV2"/>
<keyword evidence="7 8" id="KW-0472">Membrane</keyword>
<keyword evidence="4" id="KW-0808">Transferase</keyword>
<organism evidence="10 11">
    <name type="scientific">Steccherinum ochraceum</name>
    <dbReference type="NCBI Taxonomy" id="92696"/>
    <lineage>
        <taxon>Eukaryota</taxon>
        <taxon>Fungi</taxon>
        <taxon>Dikarya</taxon>
        <taxon>Basidiomycota</taxon>
        <taxon>Agaricomycotina</taxon>
        <taxon>Agaricomycetes</taxon>
        <taxon>Polyporales</taxon>
        <taxon>Steccherinaceae</taxon>
        <taxon>Steccherinum</taxon>
    </lineage>
</organism>
<comment type="pathway">
    <text evidence="2">Secondary metabolite biosynthesis.</text>
</comment>
<evidence type="ECO:0000256" key="3">
    <source>
        <dbReference type="ARBA" id="ARBA00007282"/>
    </source>
</evidence>
<evidence type="ECO:0000259" key="9">
    <source>
        <dbReference type="Pfam" id="PF13813"/>
    </source>
</evidence>
<comment type="similarity">
    <text evidence="3">Belongs to the wax synthase family.</text>
</comment>
<evidence type="ECO:0000256" key="8">
    <source>
        <dbReference type="SAM" id="Phobius"/>
    </source>
</evidence>
<feature type="transmembrane region" description="Helical" evidence="8">
    <location>
        <begin position="35"/>
        <end position="52"/>
    </location>
</feature>
<keyword evidence="5 8" id="KW-0812">Transmembrane</keyword>
<feature type="transmembrane region" description="Helical" evidence="8">
    <location>
        <begin position="372"/>
        <end position="391"/>
    </location>
</feature>
<proteinExistence type="inferred from homology"/>
<evidence type="ECO:0000313" key="10">
    <source>
        <dbReference type="EMBL" id="TCD65574.1"/>
    </source>
</evidence>